<dbReference type="GO" id="GO:0006099">
    <property type="term" value="P:tricarboxylic acid cycle"/>
    <property type="evidence" value="ECO:0007669"/>
    <property type="project" value="TreeGrafter"/>
</dbReference>
<evidence type="ECO:0000256" key="2">
    <source>
        <dbReference type="ARBA" id="ARBA00012280"/>
    </source>
</evidence>
<dbReference type="InterPro" id="IPR029061">
    <property type="entry name" value="THDP-binding"/>
</dbReference>
<gene>
    <name evidence="5" type="primary">sucA</name>
    <name evidence="5" type="ORF">G1R48_25770</name>
</gene>
<dbReference type="PANTHER" id="PTHR23152">
    <property type="entry name" value="2-OXOGLUTARATE DEHYDROGENASE"/>
    <property type="match status" value="1"/>
</dbReference>
<protein>
    <recommendedName>
        <fullName evidence="2">oxoglutarate dehydrogenase (succinyl-transferring)</fullName>
        <ecNumber evidence="2">1.2.4.2</ecNumber>
    </recommendedName>
</protein>
<evidence type="ECO:0000256" key="3">
    <source>
        <dbReference type="ARBA" id="ARBA00023002"/>
    </source>
</evidence>
<keyword evidence="3 5" id="KW-0560">Oxidoreductase</keyword>
<dbReference type="SUPFAM" id="SSF52518">
    <property type="entry name" value="Thiamin diphosphate-binding fold (THDP-binding)"/>
    <property type="match status" value="1"/>
</dbReference>
<feature type="non-terminal residue" evidence="5">
    <location>
        <position position="135"/>
    </location>
</feature>
<dbReference type="AlphaFoldDB" id="A0A715ZH80"/>
<organism evidence="5">
    <name type="scientific">Salmonella typhimurium</name>
    <dbReference type="NCBI Taxonomy" id="90371"/>
    <lineage>
        <taxon>Bacteria</taxon>
        <taxon>Pseudomonadati</taxon>
        <taxon>Pseudomonadota</taxon>
        <taxon>Gammaproteobacteria</taxon>
        <taxon>Enterobacterales</taxon>
        <taxon>Enterobacteriaceae</taxon>
        <taxon>Salmonella</taxon>
    </lineage>
</organism>
<dbReference type="EC" id="1.2.4.2" evidence="2"/>
<dbReference type="GO" id="GO:0005829">
    <property type="term" value="C:cytosol"/>
    <property type="evidence" value="ECO:0007669"/>
    <property type="project" value="TreeGrafter"/>
</dbReference>
<comment type="caution">
    <text evidence="5">The sequence shown here is derived from an EMBL/GenBank/DDBJ whole genome shotgun (WGS) entry which is preliminary data.</text>
</comment>
<name>A0A715ZH80_SALTM</name>
<comment type="cofactor">
    <cofactor evidence="1">
        <name>thiamine diphosphate</name>
        <dbReference type="ChEBI" id="CHEBI:58937"/>
    </cofactor>
</comment>
<evidence type="ECO:0000313" key="5">
    <source>
        <dbReference type="EMBL" id="HAD5063762.1"/>
    </source>
</evidence>
<evidence type="ECO:0000256" key="1">
    <source>
        <dbReference type="ARBA" id="ARBA00001964"/>
    </source>
</evidence>
<reference evidence="5" key="2">
    <citation type="submission" date="2019-01" db="EMBL/GenBank/DDBJ databases">
        <authorList>
            <consortium name="NCBI Pathogen Detection Project"/>
        </authorList>
    </citation>
    <scope>NUCLEOTIDE SEQUENCE</scope>
    <source>
        <strain evidence="5">S335FT</strain>
    </source>
</reference>
<keyword evidence="4" id="KW-0786">Thiamine pyrophosphate</keyword>
<dbReference type="EMBL" id="DAAOQH010000148">
    <property type="protein sequence ID" value="HAD5063762.1"/>
    <property type="molecule type" value="Genomic_DNA"/>
</dbReference>
<dbReference type="InterPro" id="IPR011603">
    <property type="entry name" value="2oxoglutarate_DH_E1"/>
</dbReference>
<evidence type="ECO:0000256" key="4">
    <source>
        <dbReference type="ARBA" id="ARBA00023052"/>
    </source>
</evidence>
<dbReference type="Gene3D" id="3.40.50.970">
    <property type="match status" value="1"/>
</dbReference>
<feature type="non-terminal residue" evidence="5">
    <location>
        <position position="1"/>
    </location>
</feature>
<sequence>HTRYVGQKRFSLEGGESAIPALDTLTKRLRAQGVEEMVIGMAHRGRLNVLVNLLNKDPAQLFAEFEGKQTIGSGSGDVKYHMGYSSNLETPAGSLHVALAYNPSHLEIVNPVVLGQVRARQERRGEDGQAKVVGV</sequence>
<reference evidence="5" key="1">
    <citation type="journal article" date="2018" name="Genome Biol.">
        <title>SKESA: strategic k-mer extension for scrupulous assemblies.</title>
        <authorList>
            <person name="Souvorov A."/>
            <person name="Agarwala R."/>
            <person name="Lipman D.J."/>
        </authorList>
    </citation>
    <scope>NUCLEOTIDE SEQUENCE</scope>
    <source>
        <strain evidence="5">S335FT</strain>
    </source>
</reference>
<dbReference type="PANTHER" id="PTHR23152:SF4">
    <property type="entry name" value="2-OXOADIPATE DEHYDROGENASE COMPLEX COMPONENT E1"/>
    <property type="match status" value="1"/>
</dbReference>
<accession>A0A715ZH80</accession>
<dbReference type="GO" id="GO:0030976">
    <property type="term" value="F:thiamine pyrophosphate binding"/>
    <property type="evidence" value="ECO:0007669"/>
    <property type="project" value="InterPro"/>
</dbReference>
<proteinExistence type="predicted"/>
<dbReference type="GO" id="GO:0004591">
    <property type="term" value="F:oxoglutarate dehydrogenase (succinyl-transferring) activity"/>
    <property type="evidence" value="ECO:0007669"/>
    <property type="project" value="UniProtKB-EC"/>
</dbReference>
<dbReference type="GO" id="GO:0045252">
    <property type="term" value="C:oxoglutarate dehydrogenase complex"/>
    <property type="evidence" value="ECO:0007669"/>
    <property type="project" value="TreeGrafter"/>
</dbReference>